<evidence type="ECO:0000313" key="4">
    <source>
        <dbReference type="EMBL" id="RKP31232.1"/>
    </source>
</evidence>
<evidence type="ECO:0000256" key="1">
    <source>
        <dbReference type="ARBA" id="ARBA00023125"/>
    </source>
</evidence>
<reference evidence="5" key="1">
    <citation type="journal article" date="2018" name="Nat. Microbiol.">
        <title>Leveraging single-cell genomics to expand the fungal tree of life.</title>
        <authorList>
            <person name="Ahrendt S.R."/>
            <person name="Quandt C.A."/>
            <person name="Ciobanu D."/>
            <person name="Clum A."/>
            <person name="Salamov A."/>
            <person name="Andreopoulos B."/>
            <person name="Cheng J.F."/>
            <person name="Woyke T."/>
            <person name="Pelin A."/>
            <person name="Henrissat B."/>
            <person name="Reynolds N.K."/>
            <person name="Benny G.L."/>
            <person name="Smith M.E."/>
            <person name="James T.Y."/>
            <person name="Grigoriev I.V."/>
        </authorList>
    </citation>
    <scope>NUCLEOTIDE SEQUENCE [LARGE SCALE GENOMIC DNA]</scope>
    <source>
        <strain evidence="5">Baker2002</strain>
    </source>
</reference>
<dbReference type="InterPro" id="IPR024061">
    <property type="entry name" value="NDT80_DNA-bd_dom"/>
</dbReference>
<gene>
    <name evidence="4" type="ORF">METBISCDRAFT_22548</name>
</gene>
<dbReference type="GO" id="GO:0045944">
    <property type="term" value="P:positive regulation of transcription by RNA polymerase II"/>
    <property type="evidence" value="ECO:0007669"/>
    <property type="project" value="TreeGrafter"/>
</dbReference>
<dbReference type="InterPro" id="IPR037141">
    <property type="entry name" value="NDT80_DNA-bd_dom_sf"/>
</dbReference>
<dbReference type="GO" id="GO:0051321">
    <property type="term" value="P:meiotic cell cycle"/>
    <property type="evidence" value="ECO:0007669"/>
    <property type="project" value="TreeGrafter"/>
</dbReference>
<dbReference type="GO" id="GO:0003677">
    <property type="term" value="F:DNA binding"/>
    <property type="evidence" value="ECO:0007669"/>
    <property type="project" value="UniProtKB-KW"/>
</dbReference>
<dbReference type="AlphaFoldDB" id="A0A4P9ZFK3"/>
<dbReference type="PANTHER" id="PTHR35144">
    <property type="entry name" value="MEIOSIS-SPECIFIC TRANSCRIPTION FACTOR NDT80"/>
    <property type="match status" value="1"/>
</dbReference>
<evidence type="ECO:0000313" key="5">
    <source>
        <dbReference type="Proteomes" id="UP000268321"/>
    </source>
</evidence>
<dbReference type="OrthoDB" id="4117572at2759"/>
<dbReference type="EMBL" id="ML004444">
    <property type="protein sequence ID" value="RKP31232.1"/>
    <property type="molecule type" value="Genomic_DNA"/>
</dbReference>
<organism evidence="4 5">
    <name type="scientific">Metschnikowia bicuspidata</name>
    <dbReference type="NCBI Taxonomy" id="27322"/>
    <lineage>
        <taxon>Eukaryota</taxon>
        <taxon>Fungi</taxon>
        <taxon>Dikarya</taxon>
        <taxon>Ascomycota</taxon>
        <taxon>Saccharomycotina</taxon>
        <taxon>Pichiomycetes</taxon>
        <taxon>Metschnikowiaceae</taxon>
        <taxon>Metschnikowia</taxon>
    </lineage>
</organism>
<keyword evidence="5" id="KW-1185">Reference proteome</keyword>
<dbReference type="PROSITE" id="PS51517">
    <property type="entry name" value="NDT80"/>
    <property type="match status" value="1"/>
</dbReference>
<sequence>MKEGKTDDLAALFLPDLLTPIGNNNGHPNNKTEDSGYFFGIEQTTDNTKSSQEYPQILPAYGADSTFRQGSVPDMALVGQRTQSNTNFDLSLGSLYRHDGYHTSQPFANLDYGQLYKDNGNREKPIPAPLRARSKVLPSQSPISQTLGHFFNNYDNFLWLLQVEAYQFQRPSIAQPNEVNMDPLPHLNSITAISPLSEPFVCENNPSVRRKKALAPAIPDMKIDYSPNSLLHLLDMSSSLSNRERYQIRNAYGEPATLELHAFLHGRFYTNNLDNYIYQVGASGAIYEKSVYKPAVILCCRRNFINIHLVVKSTVSDTLSIDREPITRLRLQIGATPQGPDAGVASFSISDTENNSTRAGDNLHVQTIGEKHDLDLKDLHGENYFMFRKLKFNSSTVNTLKLNTQSYYCLTVSLIAELPSGSRVIESLISAPIIVRGRNPSFYNTRNNIQIKPRSPYFRASYGRGEITPSAVPHQERVSLDAQPLQSG</sequence>
<dbReference type="GO" id="GO:0003700">
    <property type="term" value="F:DNA-binding transcription factor activity"/>
    <property type="evidence" value="ECO:0007669"/>
    <property type="project" value="UniProtKB-UniRule"/>
</dbReference>
<dbReference type="GO" id="GO:0000228">
    <property type="term" value="C:nuclear chromosome"/>
    <property type="evidence" value="ECO:0007669"/>
    <property type="project" value="TreeGrafter"/>
</dbReference>
<dbReference type="InterPro" id="IPR008967">
    <property type="entry name" value="p53-like_TF_DNA-bd_sf"/>
</dbReference>
<proteinExistence type="predicted"/>
<accession>A0A4P9ZFK3</accession>
<dbReference type="PANTHER" id="PTHR35144:SF1">
    <property type="entry name" value="PROTEIN PACG"/>
    <property type="match status" value="1"/>
</dbReference>
<dbReference type="Pfam" id="PF05224">
    <property type="entry name" value="NDT80_PhoG"/>
    <property type="match status" value="1"/>
</dbReference>
<evidence type="ECO:0000256" key="2">
    <source>
        <dbReference type="PROSITE-ProRule" id="PRU00850"/>
    </source>
</evidence>
<feature type="domain" description="NDT80" evidence="3">
    <location>
        <begin position="212"/>
        <end position="447"/>
    </location>
</feature>
<keyword evidence="1 2" id="KW-0238">DNA-binding</keyword>
<evidence type="ECO:0000259" key="3">
    <source>
        <dbReference type="PROSITE" id="PS51517"/>
    </source>
</evidence>
<dbReference type="SUPFAM" id="SSF49417">
    <property type="entry name" value="p53-like transcription factors"/>
    <property type="match status" value="1"/>
</dbReference>
<feature type="DNA-binding region" description="NDT80" evidence="2">
    <location>
        <begin position="212"/>
        <end position="447"/>
    </location>
</feature>
<dbReference type="InterPro" id="IPR052605">
    <property type="entry name" value="Fungal_trans_regulator"/>
</dbReference>
<name>A0A4P9ZFK3_9ASCO</name>
<protein>
    <recommendedName>
        <fullName evidence="3">NDT80 domain-containing protein</fullName>
    </recommendedName>
</protein>
<dbReference type="Proteomes" id="UP000268321">
    <property type="component" value="Unassembled WGS sequence"/>
</dbReference>
<dbReference type="Gene3D" id="2.60.40.1390">
    <property type="entry name" value="NDT80 DNA-binding domain"/>
    <property type="match status" value="1"/>
</dbReference>